<reference evidence="11" key="1">
    <citation type="journal article" date="2018" name="Nat. Microbiol.">
        <title>Leveraging single-cell genomics to expand the fungal tree of life.</title>
        <authorList>
            <person name="Ahrendt S.R."/>
            <person name="Quandt C.A."/>
            <person name="Ciobanu D."/>
            <person name="Clum A."/>
            <person name="Salamov A."/>
            <person name="Andreopoulos B."/>
            <person name="Cheng J.F."/>
            <person name="Woyke T."/>
            <person name="Pelin A."/>
            <person name="Henrissat B."/>
            <person name="Reynolds N.K."/>
            <person name="Benny G.L."/>
            <person name="Smith M.E."/>
            <person name="James T.Y."/>
            <person name="Grigoriev I.V."/>
        </authorList>
    </citation>
    <scope>NUCLEOTIDE SEQUENCE [LARGE SCALE GENOMIC DNA]</scope>
</reference>
<dbReference type="SMART" id="SM00486">
    <property type="entry name" value="POLBc"/>
    <property type="match status" value="1"/>
</dbReference>
<evidence type="ECO:0000256" key="3">
    <source>
        <dbReference type="ARBA" id="ARBA00022695"/>
    </source>
</evidence>
<keyword evidence="7" id="KW-0238">DNA-binding</keyword>
<dbReference type="GO" id="GO:0005634">
    <property type="term" value="C:nucleus"/>
    <property type="evidence" value="ECO:0007669"/>
    <property type="project" value="TreeGrafter"/>
</dbReference>
<evidence type="ECO:0000256" key="5">
    <source>
        <dbReference type="ARBA" id="ARBA00022932"/>
    </source>
</evidence>
<dbReference type="OrthoDB" id="2414538at2759"/>
<feature type="domain" description="DNA-directed DNA polymerase family B multifunctional" evidence="8">
    <location>
        <begin position="169"/>
        <end position="600"/>
    </location>
</feature>
<dbReference type="Proteomes" id="UP000267251">
    <property type="component" value="Unassembled WGS sequence"/>
</dbReference>
<evidence type="ECO:0000256" key="6">
    <source>
        <dbReference type="ARBA" id="ARBA00023204"/>
    </source>
</evidence>
<dbReference type="PRINTS" id="PR00106">
    <property type="entry name" value="DNAPOLB"/>
</dbReference>
<keyword evidence="5 7" id="KW-0239">DNA-directed DNA polymerase</keyword>
<dbReference type="CDD" id="cd05534">
    <property type="entry name" value="POLBc_zeta"/>
    <property type="match status" value="1"/>
</dbReference>
<dbReference type="PANTHER" id="PTHR45812">
    <property type="entry name" value="DNA POLYMERASE ZETA CATALYTIC SUBUNIT"/>
    <property type="match status" value="1"/>
</dbReference>
<dbReference type="InterPro" id="IPR006172">
    <property type="entry name" value="DNA-dir_DNA_pol_B"/>
</dbReference>
<name>A0A4P9Y8R0_9FUNG</name>
<comment type="similarity">
    <text evidence="1 7">Belongs to the DNA polymerase type-B family.</text>
</comment>
<dbReference type="GO" id="GO:0016035">
    <property type="term" value="C:zeta DNA polymerase complex"/>
    <property type="evidence" value="ECO:0007669"/>
    <property type="project" value="InterPro"/>
</dbReference>
<evidence type="ECO:0000256" key="2">
    <source>
        <dbReference type="ARBA" id="ARBA00022679"/>
    </source>
</evidence>
<sequence>DEEEEMIMLFTQTVLRLDPDILIGWEVNKSSWGFLVQRGEFHLSTSHFAHGASRQPESVEERWRERKSTFVRIPGRYMFNMWRLMRSEVALNLYTMENVVFHVLKKRIPRYSSIDLTDAFNPDIPSWISVAHACKYMRRRCRLSLELARECGVFARASEFATIYGIDLFSVLVRGSQYRVESLLLRVSKLQSFLLPSPSTSQVASQKAVESIPLILEPQASYYEDPVIVLDFQSLYPSIMVAYNLCYSTCLGRINAEGDQMLGTFSYSIPPEKLQGLLDQDQVIAVASNGVMYVKPKVRESLLAQMLRELLETRIMLKQAMSHCKDDDRRWRQLDMRQLAIKLLCNVMYGYVGASFSGRMPCGDIADSIVQNARETLQNAIRMIQSRKDWGARVIYGDTDSVFVLTKGVDRKRAFEIGEEIALAVTQSNPSPIKLQMEKIYHPCILLAKKRYVGYKYRGPNDSHPILDAKGIETVRRDGCGMVQRVLGETIEELFVSKNLTMVRKKLEEEWGDLMAGKINLTECLISTEVKAEKYKKGPSTLMPEYGERVPFLVAFGRGQDARLIDQVVSPEEFVGRRLKLNYRYYVEKQLIPVLDRVLKLLGVDVRTWW</sequence>
<keyword evidence="3 7" id="KW-0548">Nucleotidyltransferase</keyword>
<dbReference type="GO" id="GO:0003677">
    <property type="term" value="F:DNA binding"/>
    <property type="evidence" value="ECO:0007669"/>
    <property type="project" value="UniProtKB-KW"/>
</dbReference>
<dbReference type="Gene3D" id="3.90.1600.10">
    <property type="entry name" value="Palm domain of DNA polymerase"/>
    <property type="match status" value="1"/>
</dbReference>
<dbReference type="InterPro" id="IPR030559">
    <property type="entry name" value="PolZ_Rev3"/>
</dbReference>
<organism evidence="10 11">
    <name type="scientific">Piptocephalis cylindrospora</name>
    <dbReference type="NCBI Taxonomy" id="1907219"/>
    <lineage>
        <taxon>Eukaryota</taxon>
        <taxon>Fungi</taxon>
        <taxon>Fungi incertae sedis</taxon>
        <taxon>Zoopagomycota</taxon>
        <taxon>Zoopagomycotina</taxon>
        <taxon>Zoopagomycetes</taxon>
        <taxon>Zoopagales</taxon>
        <taxon>Piptocephalidaceae</taxon>
        <taxon>Piptocephalis</taxon>
    </lineage>
</organism>
<keyword evidence="7" id="KW-0235">DNA replication</keyword>
<dbReference type="AlphaFoldDB" id="A0A4P9Y8R0"/>
<dbReference type="GO" id="GO:0000724">
    <property type="term" value="P:double-strand break repair via homologous recombination"/>
    <property type="evidence" value="ECO:0007669"/>
    <property type="project" value="TreeGrafter"/>
</dbReference>
<dbReference type="SUPFAM" id="SSF53098">
    <property type="entry name" value="Ribonuclease H-like"/>
    <property type="match status" value="1"/>
</dbReference>
<keyword evidence="4" id="KW-0227">DNA damage</keyword>
<evidence type="ECO:0000256" key="1">
    <source>
        <dbReference type="ARBA" id="ARBA00005755"/>
    </source>
</evidence>
<dbReference type="EMBL" id="KZ987729">
    <property type="protein sequence ID" value="RKP15488.1"/>
    <property type="molecule type" value="Genomic_DNA"/>
</dbReference>
<feature type="non-terminal residue" evidence="10">
    <location>
        <position position="610"/>
    </location>
</feature>
<dbReference type="InterPro" id="IPR017964">
    <property type="entry name" value="DNA-dir_DNA_pol_B_CS"/>
</dbReference>
<dbReference type="InterPro" id="IPR023211">
    <property type="entry name" value="DNA_pol_palm_dom_sf"/>
</dbReference>
<keyword evidence="6" id="KW-0234">DNA repair</keyword>
<dbReference type="InterPro" id="IPR043502">
    <property type="entry name" value="DNA/RNA_pol_sf"/>
</dbReference>
<feature type="non-terminal residue" evidence="10">
    <location>
        <position position="1"/>
    </location>
</feature>
<evidence type="ECO:0000256" key="4">
    <source>
        <dbReference type="ARBA" id="ARBA00022763"/>
    </source>
</evidence>
<dbReference type="GO" id="GO:0006260">
    <property type="term" value="P:DNA replication"/>
    <property type="evidence" value="ECO:0007669"/>
    <property type="project" value="UniProtKB-KW"/>
</dbReference>
<evidence type="ECO:0000313" key="11">
    <source>
        <dbReference type="Proteomes" id="UP000267251"/>
    </source>
</evidence>
<comment type="catalytic activity">
    <reaction evidence="7">
        <text>DNA(n) + a 2'-deoxyribonucleoside 5'-triphosphate = DNA(n+1) + diphosphate</text>
        <dbReference type="Rhea" id="RHEA:22508"/>
        <dbReference type="Rhea" id="RHEA-COMP:17339"/>
        <dbReference type="Rhea" id="RHEA-COMP:17340"/>
        <dbReference type="ChEBI" id="CHEBI:33019"/>
        <dbReference type="ChEBI" id="CHEBI:61560"/>
        <dbReference type="ChEBI" id="CHEBI:173112"/>
        <dbReference type="EC" id="2.7.7.7"/>
    </reaction>
</comment>
<dbReference type="GO" id="GO:0003887">
    <property type="term" value="F:DNA-directed DNA polymerase activity"/>
    <property type="evidence" value="ECO:0007669"/>
    <property type="project" value="UniProtKB-KW"/>
</dbReference>
<dbReference type="InterPro" id="IPR006133">
    <property type="entry name" value="DNA-dir_DNA_pol_B_exonuc"/>
</dbReference>
<dbReference type="EC" id="2.7.7.7" evidence="7"/>
<evidence type="ECO:0000256" key="7">
    <source>
        <dbReference type="RuleBase" id="RU000442"/>
    </source>
</evidence>
<dbReference type="SUPFAM" id="SSF56672">
    <property type="entry name" value="DNA/RNA polymerases"/>
    <property type="match status" value="1"/>
</dbReference>
<evidence type="ECO:0000259" key="8">
    <source>
        <dbReference type="Pfam" id="PF00136"/>
    </source>
</evidence>
<gene>
    <name evidence="10" type="ORF">BJ684DRAFT_1143</name>
</gene>
<accession>A0A4P9Y8R0</accession>
<evidence type="ECO:0000259" key="9">
    <source>
        <dbReference type="Pfam" id="PF03104"/>
    </source>
</evidence>
<keyword evidence="11" id="KW-1185">Reference proteome</keyword>
<dbReference type="InterPro" id="IPR006134">
    <property type="entry name" value="DNA-dir_DNA_pol_B_multi_dom"/>
</dbReference>
<evidence type="ECO:0000313" key="10">
    <source>
        <dbReference type="EMBL" id="RKP15488.1"/>
    </source>
</evidence>
<dbReference type="GO" id="GO:0000166">
    <property type="term" value="F:nucleotide binding"/>
    <property type="evidence" value="ECO:0007669"/>
    <property type="project" value="InterPro"/>
</dbReference>
<dbReference type="Pfam" id="PF00136">
    <property type="entry name" value="DNA_pol_B"/>
    <property type="match status" value="1"/>
</dbReference>
<dbReference type="Gene3D" id="1.10.287.690">
    <property type="entry name" value="Helix hairpin bin"/>
    <property type="match status" value="1"/>
</dbReference>
<dbReference type="PANTHER" id="PTHR45812:SF1">
    <property type="entry name" value="DNA POLYMERASE ZETA CATALYTIC SUBUNIT"/>
    <property type="match status" value="1"/>
</dbReference>
<proteinExistence type="inferred from homology"/>
<dbReference type="Gene3D" id="3.30.420.10">
    <property type="entry name" value="Ribonuclease H-like superfamily/Ribonuclease H"/>
    <property type="match status" value="1"/>
</dbReference>
<dbReference type="InterPro" id="IPR012337">
    <property type="entry name" value="RNaseH-like_sf"/>
</dbReference>
<dbReference type="Pfam" id="PF03104">
    <property type="entry name" value="DNA_pol_B_exo1"/>
    <property type="match status" value="1"/>
</dbReference>
<dbReference type="InterPro" id="IPR036397">
    <property type="entry name" value="RNaseH_sf"/>
</dbReference>
<keyword evidence="2 7" id="KW-0808">Transferase</keyword>
<feature type="domain" description="DNA-directed DNA polymerase family B exonuclease" evidence="9">
    <location>
        <begin position="1"/>
        <end position="99"/>
    </location>
</feature>
<dbReference type="Gene3D" id="1.10.132.60">
    <property type="entry name" value="DNA polymerase family B, C-terminal domain"/>
    <property type="match status" value="1"/>
</dbReference>
<dbReference type="PROSITE" id="PS00116">
    <property type="entry name" value="DNA_POLYMERASE_B"/>
    <property type="match status" value="1"/>
</dbReference>
<protein>
    <recommendedName>
        <fullName evidence="7">DNA polymerase</fullName>
        <ecNumber evidence="7">2.7.7.7</ecNumber>
    </recommendedName>
</protein>
<dbReference type="GO" id="GO:0042276">
    <property type="term" value="P:error-prone translesion synthesis"/>
    <property type="evidence" value="ECO:0007669"/>
    <property type="project" value="TreeGrafter"/>
</dbReference>
<dbReference type="InterPro" id="IPR042087">
    <property type="entry name" value="DNA_pol_B_thumb"/>
</dbReference>